<evidence type="ECO:0000259" key="6">
    <source>
        <dbReference type="PROSITE" id="PS51175"/>
    </source>
</evidence>
<dbReference type="PROSITE" id="PS51175">
    <property type="entry name" value="CBM6"/>
    <property type="match status" value="1"/>
</dbReference>
<dbReference type="GO" id="GO:0004553">
    <property type="term" value="F:hydrolase activity, hydrolyzing O-glycosyl compounds"/>
    <property type="evidence" value="ECO:0007669"/>
    <property type="project" value="InterPro"/>
</dbReference>
<dbReference type="SUPFAM" id="SSF75005">
    <property type="entry name" value="Arabinanase/levansucrase/invertase"/>
    <property type="match status" value="1"/>
</dbReference>
<dbReference type="OrthoDB" id="9970295at2759"/>
<keyword evidence="2 4" id="KW-0378">Hydrolase</keyword>
<evidence type="ECO:0000256" key="1">
    <source>
        <dbReference type="ARBA" id="ARBA00009865"/>
    </source>
</evidence>
<evidence type="ECO:0000256" key="4">
    <source>
        <dbReference type="RuleBase" id="RU361187"/>
    </source>
</evidence>
<feature type="chain" id="PRO_5025591171" evidence="5">
    <location>
        <begin position="23"/>
        <end position="449"/>
    </location>
</feature>
<keyword evidence="3 4" id="KW-0326">Glycosidase</keyword>
<dbReference type="GO" id="GO:0005975">
    <property type="term" value="P:carbohydrate metabolic process"/>
    <property type="evidence" value="ECO:0007669"/>
    <property type="project" value="InterPro"/>
</dbReference>
<evidence type="ECO:0000256" key="5">
    <source>
        <dbReference type="SAM" id="SignalP"/>
    </source>
</evidence>
<dbReference type="Pfam" id="PF04616">
    <property type="entry name" value="Glyco_hydro_43"/>
    <property type="match status" value="1"/>
</dbReference>
<name>A0A6A5VKQ0_9PLEO</name>
<dbReference type="GO" id="GO:0030246">
    <property type="term" value="F:carbohydrate binding"/>
    <property type="evidence" value="ECO:0007669"/>
    <property type="project" value="InterPro"/>
</dbReference>
<dbReference type="EMBL" id="ML976677">
    <property type="protein sequence ID" value="KAF1973987.1"/>
    <property type="molecule type" value="Genomic_DNA"/>
</dbReference>
<accession>A0A6A5VKQ0</accession>
<dbReference type="Proteomes" id="UP000800036">
    <property type="component" value="Unassembled WGS sequence"/>
</dbReference>
<feature type="domain" description="CBM6" evidence="6">
    <location>
        <begin position="324"/>
        <end position="447"/>
    </location>
</feature>
<dbReference type="InterPro" id="IPR008979">
    <property type="entry name" value="Galactose-bd-like_sf"/>
</dbReference>
<dbReference type="AlphaFoldDB" id="A0A6A5VKQ0"/>
<dbReference type="CDD" id="cd18821">
    <property type="entry name" value="GH43_Pc3Gal43A-like"/>
    <property type="match status" value="1"/>
</dbReference>
<dbReference type="CDD" id="cd04081">
    <property type="entry name" value="CBM35_galactosidase-like"/>
    <property type="match status" value="1"/>
</dbReference>
<feature type="signal peptide" evidence="5">
    <location>
        <begin position="1"/>
        <end position="22"/>
    </location>
</feature>
<organism evidence="7 8">
    <name type="scientific">Bimuria novae-zelandiae CBS 107.79</name>
    <dbReference type="NCBI Taxonomy" id="1447943"/>
    <lineage>
        <taxon>Eukaryota</taxon>
        <taxon>Fungi</taxon>
        <taxon>Dikarya</taxon>
        <taxon>Ascomycota</taxon>
        <taxon>Pezizomycotina</taxon>
        <taxon>Dothideomycetes</taxon>
        <taxon>Pleosporomycetidae</taxon>
        <taxon>Pleosporales</taxon>
        <taxon>Massarineae</taxon>
        <taxon>Didymosphaeriaceae</taxon>
        <taxon>Bimuria</taxon>
    </lineage>
</organism>
<dbReference type="PANTHER" id="PTHR22925">
    <property type="entry name" value="GLYCOSYL HYDROLASE 43 FAMILY MEMBER"/>
    <property type="match status" value="1"/>
</dbReference>
<gene>
    <name evidence="7" type="ORF">BU23DRAFT_462795</name>
</gene>
<evidence type="ECO:0000313" key="8">
    <source>
        <dbReference type="Proteomes" id="UP000800036"/>
    </source>
</evidence>
<dbReference type="InterPro" id="IPR005084">
    <property type="entry name" value="CBM6"/>
</dbReference>
<dbReference type="Pfam" id="PF16990">
    <property type="entry name" value="CBM_35"/>
    <property type="match status" value="1"/>
</dbReference>
<evidence type="ECO:0000313" key="7">
    <source>
        <dbReference type="EMBL" id="KAF1973987.1"/>
    </source>
</evidence>
<dbReference type="InterPro" id="IPR006710">
    <property type="entry name" value="Glyco_hydro_43"/>
</dbReference>
<dbReference type="Gene3D" id="2.115.10.20">
    <property type="entry name" value="Glycosyl hydrolase domain, family 43"/>
    <property type="match status" value="1"/>
</dbReference>
<reference evidence="7" key="1">
    <citation type="journal article" date="2020" name="Stud. Mycol.">
        <title>101 Dothideomycetes genomes: a test case for predicting lifestyles and emergence of pathogens.</title>
        <authorList>
            <person name="Haridas S."/>
            <person name="Albert R."/>
            <person name="Binder M."/>
            <person name="Bloem J."/>
            <person name="Labutti K."/>
            <person name="Salamov A."/>
            <person name="Andreopoulos B."/>
            <person name="Baker S."/>
            <person name="Barry K."/>
            <person name="Bills G."/>
            <person name="Bluhm B."/>
            <person name="Cannon C."/>
            <person name="Castanera R."/>
            <person name="Culley D."/>
            <person name="Daum C."/>
            <person name="Ezra D."/>
            <person name="Gonzalez J."/>
            <person name="Henrissat B."/>
            <person name="Kuo A."/>
            <person name="Liang C."/>
            <person name="Lipzen A."/>
            <person name="Lutzoni F."/>
            <person name="Magnuson J."/>
            <person name="Mondo S."/>
            <person name="Nolan M."/>
            <person name="Ohm R."/>
            <person name="Pangilinan J."/>
            <person name="Park H.-J."/>
            <person name="Ramirez L."/>
            <person name="Alfaro M."/>
            <person name="Sun H."/>
            <person name="Tritt A."/>
            <person name="Yoshinaga Y."/>
            <person name="Zwiers L.-H."/>
            <person name="Turgeon B."/>
            <person name="Goodwin S."/>
            <person name="Spatafora J."/>
            <person name="Crous P."/>
            <person name="Grigoriev I."/>
        </authorList>
    </citation>
    <scope>NUCLEOTIDE SEQUENCE</scope>
    <source>
        <strain evidence="7">CBS 107.79</strain>
    </source>
</reference>
<dbReference type="Gene3D" id="2.60.120.260">
    <property type="entry name" value="Galactose-binding domain-like"/>
    <property type="match status" value="1"/>
</dbReference>
<dbReference type="InterPro" id="IPR023296">
    <property type="entry name" value="Glyco_hydro_beta-prop_sf"/>
</dbReference>
<evidence type="ECO:0000256" key="3">
    <source>
        <dbReference type="ARBA" id="ARBA00023295"/>
    </source>
</evidence>
<comment type="similarity">
    <text evidence="1 4">Belongs to the glycosyl hydrolase 43 family.</text>
</comment>
<keyword evidence="8" id="KW-1185">Reference proteome</keyword>
<protein>
    <submittedName>
        <fullName evidence="7">Galactan 1,3-beta-galactosidase</fullName>
    </submittedName>
</protein>
<dbReference type="SUPFAM" id="SSF49785">
    <property type="entry name" value="Galactose-binding domain-like"/>
    <property type="match status" value="1"/>
</dbReference>
<sequence length="449" mass="48116">MRCFKNIAPVVLLASLASATLQIVPGATWTATNTGNHIQAHGGGITKVGKTYYWCVIGEDKTNGTSFQNIQCYSSSNLIEWKYEGALLSRTSSGDLGPNRVVERPKVIYNKATKKYVLWMHIDDSGYAEAKAGVAIGDTVCGKYTYLNSSRPLGFVSRDMGLYVDDDDKAYLLTEDRNNGLRIDLLSDDYLTVKQATYQWKDSIEAPALIKKNGVYFMFGSTLSGWDPNDNKYSTATNIAGPWSAWKTFADSGSKTYNSQTTFVLPVGNNFVYMGDRWVSSNLMRSTYVWLPLTISGTTASMKNAVNWVLDASSGSMTSGPSENVYEGESATLSSGAKTVSCSGCSGSTAAGYVGGSSAGAVTFSSVQSSATTRSTIRIKYLNGDSSQRHANVSVNGGISQRIAFVPASGDPNSSVLHADLKAGANTIKISTSDGSWGPDVDRLMVPQS</sequence>
<dbReference type="PANTHER" id="PTHR22925:SF3">
    <property type="entry name" value="GLYCOSYL HYDROLASE FAMILY PROTEIN 43"/>
    <property type="match status" value="1"/>
</dbReference>
<keyword evidence="5" id="KW-0732">Signal</keyword>
<evidence type="ECO:0000256" key="2">
    <source>
        <dbReference type="ARBA" id="ARBA00022801"/>
    </source>
</evidence>
<proteinExistence type="inferred from homology"/>